<dbReference type="AlphaFoldDB" id="A0A0K2TS56"/>
<feature type="non-terminal residue" evidence="1">
    <location>
        <position position="1"/>
    </location>
</feature>
<sequence length="69" mass="8314">PLFLTLILACKVLCLEDACPNKLIQICYYRSLGWEQLQHVFFPFEHRKSYCHTIYITVVYNCTFKYNIF</sequence>
<reference evidence="1" key="1">
    <citation type="submission" date="2014-05" db="EMBL/GenBank/DDBJ databases">
        <authorList>
            <person name="Chronopoulou M."/>
        </authorList>
    </citation>
    <scope>NUCLEOTIDE SEQUENCE</scope>
    <source>
        <tissue evidence="1">Whole organism</tissue>
    </source>
</reference>
<accession>A0A0K2TS56</accession>
<protein>
    <submittedName>
        <fullName evidence="1">Uncharacterized protein</fullName>
    </submittedName>
</protein>
<dbReference type="EMBL" id="HACA01011146">
    <property type="protein sequence ID" value="CDW28507.1"/>
    <property type="molecule type" value="Transcribed_RNA"/>
</dbReference>
<evidence type="ECO:0000313" key="1">
    <source>
        <dbReference type="EMBL" id="CDW28507.1"/>
    </source>
</evidence>
<feature type="non-terminal residue" evidence="1">
    <location>
        <position position="69"/>
    </location>
</feature>
<organism evidence="1">
    <name type="scientific">Lepeophtheirus salmonis</name>
    <name type="common">Salmon louse</name>
    <name type="synonym">Caligus salmonis</name>
    <dbReference type="NCBI Taxonomy" id="72036"/>
    <lineage>
        <taxon>Eukaryota</taxon>
        <taxon>Metazoa</taxon>
        <taxon>Ecdysozoa</taxon>
        <taxon>Arthropoda</taxon>
        <taxon>Crustacea</taxon>
        <taxon>Multicrustacea</taxon>
        <taxon>Hexanauplia</taxon>
        <taxon>Copepoda</taxon>
        <taxon>Siphonostomatoida</taxon>
        <taxon>Caligidae</taxon>
        <taxon>Lepeophtheirus</taxon>
    </lineage>
</organism>
<name>A0A0K2TS56_LEPSM</name>
<proteinExistence type="predicted"/>